<dbReference type="GeneID" id="24128357"/>
<gene>
    <name evidence="2" type="ORF">SPRG_05988</name>
</gene>
<evidence type="ECO:0000313" key="2">
    <source>
        <dbReference type="EMBL" id="KDO29450.1"/>
    </source>
</evidence>
<evidence type="ECO:0008006" key="4">
    <source>
        <dbReference type="Google" id="ProtNLM"/>
    </source>
</evidence>
<accession>A0A067CJS5</accession>
<dbReference type="EMBL" id="KK583206">
    <property type="protein sequence ID" value="KDO29450.1"/>
    <property type="molecule type" value="Genomic_DNA"/>
</dbReference>
<name>A0A067CJS5_SAPPC</name>
<keyword evidence="3" id="KW-1185">Reference proteome</keyword>
<dbReference type="RefSeq" id="XP_012199949.1">
    <property type="nucleotide sequence ID" value="XM_012344559.1"/>
</dbReference>
<feature type="region of interest" description="Disordered" evidence="1">
    <location>
        <begin position="1"/>
        <end position="32"/>
    </location>
</feature>
<dbReference type="OrthoDB" id="72677at2759"/>
<dbReference type="Proteomes" id="UP000030745">
    <property type="component" value="Unassembled WGS sequence"/>
</dbReference>
<evidence type="ECO:0000256" key="1">
    <source>
        <dbReference type="SAM" id="MobiDB-lite"/>
    </source>
</evidence>
<dbReference type="STRING" id="695850.A0A067CJS5"/>
<evidence type="ECO:0000313" key="3">
    <source>
        <dbReference type="Proteomes" id="UP000030745"/>
    </source>
</evidence>
<sequence>MASDDELLLRTFPLTPSPPLASAASTPSPLPAAIESTDDFFLDLPSINKLLLSETSSTESDKDTPATRKAKKSKSLAAGDEDPYSRQHRYRKRQKDERQFLRDQVQSLTAQLRQLRDVKTVELASSSEWQKIVRTQRVHAHQATLENTRLKRALEDQLKLANTLDQLLVKRPRLLKFPTLDVVDWKFRKMPADPSAREASFHAMIDDAYSQVESILLQKGLRDAPDGHHAIDITMPDGDDCIVIDVQSVRVLNVDFLDNCNKCWSLWCEPDVTTTAKIPTVNIKVLDRFGPDAAYLQDIGSFRDQKPYLFMRSAIKRYVEKDRAVIVMRTVLDDPLHPPPPGLFIGNHTAFCLLERLGGDKCRRTMCMLGQLPIQAPGTGPLADEPPMMVCDYVLSHTTQTSHLIEDILGE</sequence>
<proteinExistence type="predicted"/>
<feature type="compositionally biased region" description="Low complexity" evidence="1">
    <location>
        <begin position="20"/>
        <end position="32"/>
    </location>
</feature>
<protein>
    <recommendedName>
        <fullName evidence="4">START domain-containing protein</fullName>
    </recommendedName>
</protein>
<reference evidence="2 3" key="1">
    <citation type="journal article" date="2013" name="PLoS Genet.">
        <title>Distinctive expansion of potential virulence genes in the genome of the oomycete fish pathogen Saprolegnia parasitica.</title>
        <authorList>
            <person name="Jiang R.H."/>
            <person name="de Bruijn I."/>
            <person name="Haas B.J."/>
            <person name="Belmonte R."/>
            <person name="Lobach L."/>
            <person name="Christie J."/>
            <person name="van den Ackerveken G."/>
            <person name="Bottin A."/>
            <person name="Bulone V."/>
            <person name="Diaz-Moreno S.M."/>
            <person name="Dumas B."/>
            <person name="Fan L."/>
            <person name="Gaulin E."/>
            <person name="Govers F."/>
            <person name="Grenville-Briggs L.J."/>
            <person name="Horner N.R."/>
            <person name="Levin J.Z."/>
            <person name="Mammella M."/>
            <person name="Meijer H.J."/>
            <person name="Morris P."/>
            <person name="Nusbaum C."/>
            <person name="Oome S."/>
            <person name="Phillips A.J."/>
            <person name="van Rooyen D."/>
            <person name="Rzeszutek E."/>
            <person name="Saraiva M."/>
            <person name="Secombes C.J."/>
            <person name="Seidl M.F."/>
            <person name="Snel B."/>
            <person name="Stassen J.H."/>
            <person name="Sykes S."/>
            <person name="Tripathy S."/>
            <person name="van den Berg H."/>
            <person name="Vega-Arreguin J.C."/>
            <person name="Wawra S."/>
            <person name="Young S.K."/>
            <person name="Zeng Q."/>
            <person name="Dieguez-Uribeondo J."/>
            <person name="Russ C."/>
            <person name="Tyler B.M."/>
            <person name="van West P."/>
        </authorList>
    </citation>
    <scope>NUCLEOTIDE SEQUENCE [LARGE SCALE GENOMIC DNA]</scope>
    <source>
        <strain evidence="2 3">CBS 223.65</strain>
    </source>
</reference>
<dbReference type="VEuPathDB" id="FungiDB:SPRG_05988"/>
<feature type="region of interest" description="Disordered" evidence="1">
    <location>
        <begin position="55"/>
        <end position="98"/>
    </location>
</feature>
<dbReference type="CDD" id="cd14686">
    <property type="entry name" value="bZIP"/>
    <property type="match status" value="1"/>
</dbReference>
<organism evidence="2 3">
    <name type="scientific">Saprolegnia parasitica (strain CBS 223.65)</name>
    <dbReference type="NCBI Taxonomy" id="695850"/>
    <lineage>
        <taxon>Eukaryota</taxon>
        <taxon>Sar</taxon>
        <taxon>Stramenopiles</taxon>
        <taxon>Oomycota</taxon>
        <taxon>Saprolegniomycetes</taxon>
        <taxon>Saprolegniales</taxon>
        <taxon>Saprolegniaceae</taxon>
        <taxon>Saprolegnia</taxon>
    </lineage>
</organism>
<dbReference type="AlphaFoldDB" id="A0A067CJS5"/>
<dbReference type="KEGG" id="spar:SPRG_05988"/>
<dbReference type="OMA" id="HFVDEYV"/>